<gene>
    <name evidence="2" type="ordered locus">Acid_7473</name>
</gene>
<proteinExistence type="inferred from homology"/>
<dbReference type="FunFam" id="3.40.50.720:FF:000084">
    <property type="entry name" value="Short-chain dehydrogenase reductase"/>
    <property type="match status" value="1"/>
</dbReference>
<dbReference type="eggNOG" id="COG1028">
    <property type="taxonomic scope" value="Bacteria"/>
</dbReference>
<reference evidence="2" key="1">
    <citation type="submission" date="2006-10" db="EMBL/GenBank/DDBJ databases">
        <title>Complete sequence of Solibacter usitatus Ellin6076.</title>
        <authorList>
            <consortium name="US DOE Joint Genome Institute"/>
            <person name="Copeland A."/>
            <person name="Lucas S."/>
            <person name="Lapidus A."/>
            <person name="Barry K."/>
            <person name="Detter J.C."/>
            <person name="Glavina del Rio T."/>
            <person name="Hammon N."/>
            <person name="Israni S."/>
            <person name="Dalin E."/>
            <person name="Tice H."/>
            <person name="Pitluck S."/>
            <person name="Thompson L.S."/>
            <person name="Brettin T."/>
            <person name="Bruce D."/>
            <person name="Han C."/>
            <person name="Tapia R."/>
            <person name="Gilna P."/>
            <person name="Schmutz J."/>
            <person name="Larimer F."/>
            <person name="Land M."/>
            <person name="Hauser L."/>
            <person name="Kyrpides N."/>
            <person name="Mikhailova N."/>
            <person name="Janssen P.H."/>
            <person name="Kuske C.R."/>
            <person name="Richardson P."/>
        </authorList>
    </citation>
    <scope>NUCLEOTIDE SEQUENCE</scope>
    <source>
        <strain evidence="2">Ellin6076</strain>
    </source>
</reference>
<dbReference type="STRING" id="234267.Acid_7473"/>
<accession>Q01PN9</accession>
<dbReference type="HOGENOM" id="CLU_010194_1_2_0"/>
<dbReference type="InParanoid" id="Q01PN9"/>
<dbReference type="KEGG" id="sus:Acid_7473"/>
<dbReference type="CDD" id="cd05344">
    <property type="entry name" value="BKR_like_SDR_like"/>
    <property type="match status" value="1"/>
</dbReference>
<dbReference type="AlphaFoldDB" id="Q01PN9"/>
<dbReference type="InterPro" id="IPR002347">
    <property type="entry name" value="SDR_fam"/>
</dbReference>
<dbReference type="Pfam" id="PF13561">
    <property type="entry name" value="adh_short_C2"/>
    <property type="match status" value="1"/>
</dbReference>
<name>Q01PN9_SOLUE</name>
<dbReference type="PANTHER" id="PTHR42879:SF6">
    <property type="entry name" value="NADPH-DEPENDENT REDUCTASE BACG"/>
    <property type="match status" value="1"/>
</dbReference>
<evidence type="ECO:0000313" key="2">
    <source>
        <dbReference type="EMBL" id="ABJ88381.1"/>
    </source>
</evidence>
<protein>
    <submittedName>
        <fullName evidence="2">Short-chain dehydrogenase/reductase SDR</fullName>
    </submittedName>
</protein>
<dbReference type="EMBL" id="CP000473">
    <property type="protein sequence ID" value="ABJ88381.1"/>
    <property type="molecule type" value="Genomic_DNA"/>
</dbReference>
<comment type="similarity">
    <text evidence="1">Belongs to the short-chain dehydrogenases/reductases (SDR) family.</text>
</comment>
<dbReference type="PRINTS" id="PR00081">
    <property type="entry name" value="GDHRDH"/>
</dbReference>
<sequence length="263" mass="27760">MDLGLKGRVAIVAASSQGLGKAVAMGLAREGARLALCARTESALARAAEEIRAASGAAVITRVVDVTQAAEVRTFVARPVQEYGQVDICIANAGGPPAKSFAETSLEDWHAAADLNLMSTVHFAREILPLMQARRWGRFIAITSITVKQPVEGLILSNAVRSGVSGLMKTLANEYGPYNVLVNSVCPGYTATARLLSLAERIGEKEGIAPAQVEERWARQAPLGRVGRPEEFADAVVFLASERASYITGVALAVDGGIVKGLY</sequence>
<organism evidence="2">
    <name type="scientific">Solibacter usitatus (strain Ellin6076)</name>
    <dbReference type="NCBI Taxonomy" id="234267"/>
    <lineage>
        <taxon>Bacteria</taxon>
        <taxon>Pseudomonadati</taxon>
        <taxon>Acidobacteriota</taxon>
        <taxon>Terriglobia</taxon>
        <taxon>Bryobacterales</taxon>
        <taxon>Solibacteraceae</taxon>
        <taxon>Candidatus Solibacter</taxon>
    </lineage>
</organism>
<dbReference type="InterPro" id="IPR050259">
    <property type="entry name" value="SDR"/>
</dbReference>
<evidence type="ECO:0000256" key="1">
    <source>
        <dbReference type="ARBA" id="ARBA00006484"/>
    </source>
</evidence>
<dbReference type="OrthoDB" id="9803333at2"/>
<dbReference type="Gene3D" id="3.40.50.720">
    <property type="entry name" value="NAD(P)-binding Rossmann-like Domain"/>
    <property type="match status" value="1"/>
</dbReference>
<dbReference type="InterPro" id="IPR036291">
    <property type="entry name" value="NAD(P)-bd_dom_sf"/>
</dbReference>
<dbReference type="SUPFAM" id="SSF51735">
    <property type="entry name" value="NAD(P)-binding Rossmann-fold domains"/>
    <property type="match status" value="1"/>
</dbReference>
<dbReference type="PANTHER" id="PTHR42879">
    <property type="entry name" value="3-OXOACYL-(ACYL-CARRIER-PROTEIN) REDUCTASE"/>
    <property type="match status" value="1"/>
</dbReference>